<dbReference type="AlphaFoldDB" id="A0A2S0WLX0"/>
<accession>A0A5F2EPN6</accession>
<gene>
    <name evidence="1" type="ORF">C3E78_09045</name>
</gene>
<dbReference type="KEGG" id="aez:C3E78_09045"/>
<reference evidence="2" key="1">
    <citation type="submission" date="2018-01" db="EMBL/GenBank/DDBJ databases">
        <authorList>
            <person name="Li J."/>
        </authorList>
    </citation>
    <scope>NUCLEOTIDE SEQUENCE [LARGE SCALE GENOMIC DNA]</scope>
    <source>
        <strain evidence="2">592</strain>
    </source>
</reference>
<dbReference type="EMBL" id="CP026952">
    <property type="protein sequence ID" value="AWB92333.1"/>
    <property type="molecule type" value="Genomic_DNA"/>
</dbReference>
<evidence type="ECO:0000313" key="2">
    <source>
        <dbReference type="Proteomes" id="UP000244384"/>
    </source>
</evidence>
<evidence type="ECO:0000313" key="1">
    <source>
        <dbReference type="EMBL" id="AWB92333.1"/>
    </source>
</evidence>
<protein>
    <submittedName>
        <fullName evidence="1">Uncharacterized protein</fullName>
    </submittedName>
</protein>
<name>A0A2S0WLX0_9ACTN</name>
<organism evidence="1 2">
    <name type="scientific">Aeromicrobium chenweiae</name>
    <dbReference type="NCBI Taxonomy" id="2079793"/>
    <lineage>
        <taxon>Bacteria</taxon>
        <taxon>Bacillati</taxon>
        <taxon>Actinomycetota</taxon>
        <taxon>Actinomycetes</taxon>
        <taxon>Propionibacteriales</taxon>
        <taxon>Nocardioidaceae</taxon>
        <taxon>Aeromicrobium</taxon>
    </lineage>
</organism>
<accession>A0A2S0WLX0</accession>
<dbReference type="OrthoDB" id="7622721at2"/>
<proteinExistence type="predicted"/>
<dbReference type="Proteomes" id="UP000244384">
    <property type="component" value="Chromosome"/>
</dbReference>
<sequence>MDRSWVPKGALALLGVAVLLVAAFAIANPSWFGSDDDKRAADRAFDKTLRDIGSTDGLRLSDDNATTQTFTVPVPIDSRVERPVLALRGRTEVAESSTIFLRALVNGESVYVKELPQGEHKLDVDIGLPESTVEDGEVKVQVRTTGSLDQRRCNLTTELGALVVLDARTRIKGELDERTHTVRDAVAELDHHVTVVLPTEAKSTAWFETAARLSAFLTQQGHEVSYTEDLPDEDDGGTPVLVGPADALDDLGWNATGDKGSIRVGERGDQTLLGVVDPSPDVVPAFLTTSAVTTADTGSSAPRSEQLERATGDQVTLEALGADTSVQQIIDRRSWRVPYALSDLPGGGVPTSVRLRMLVPPTTEDARWLVQVRLNDELVDSLLLPDVGRQTVVAKIPGGRELVRNELVVTLVRDRDVGGCNVRQTPYDVQLLPESALTIGTDGAGFTAVPRAFAAGFDVLVPSSSLKDPTTALAQLVPTLAEFDGWRQQPTYRWDGTPGDRAYFALGSPPTGVTAPVTVRDGRLSAKGFDLSAFKDGLVVQCVTSGRTQGLVVTPVGRPGDVVPDYGRESARLVTAGGGGFVVSGAGRVVSAPAVRAEGTE</sequence>
<keyword evidence="2" id="KW-1185">Reference proteome</keyword>
<dbReference type="RefSeq" id="WP_108577978.1">
    <property type="nucleotide sequence ID" value="NZ_CP026952.1"/>
</dbReference>